<dbReference type="Gene3D" id="2.60.40.420">
    <property type="entry name" value="Cupredoxins - blue copper proteins"/>
    <property type="match status" value="1"/>
</dbReference>
<dbReference type="AlphaFoldDB" id="A0A1D6M6W3"/>
<sequence>MATTTRVAAAATGVLLVLSALATLARAEDPYLFFEWKVTYGTKSLLGVPQKVILINGEFPGPRINCSSNNNIVVNVFNQLDHPLLFTQERDAAQEELVDGRDARHAVSDPAAAAVLRPRALRRRRPRFLLVV</sequence>
<protein>
    <submittedName>
        <fullName evidence="2">SKU5 similar 13</fullName>
    </submittedName>
</protein>
<comment type="similarity">
    <text evidence="1">Belongs to the multicopper oxidase family.</text>
</comment>
<name>A0A1D6M6W3_MAIZE</name>
<gene>
    <name evidence="2" type="ORF">ZEAMMB73_Zm00001d038521</name>
</gene>
<proteinExistence type="inferred from homology"/>
<dbReference type="Pfam" id="PF07732">
    <property type="entry name" value="Cu-oxidase_3"/>
    <property type="match status" value="1"/>
</dbReference>
<reference evidence="2" key="1">
    <citation type="submission" date="2015-12" db="EMBL/GenBank/DDBJ databases">
        <title>Update maize B73 reference genome by single molecule sequencing technologies.</title>
        <authorList>
            <consortium name="Maize Genome Sequencing Project"/>
            <person name="Ware D."/>
        </authorList>
    </citation>
    <scope>NUCLEOTIDE SEQUENCE</scope>
    <source>
        <tissue evidence="2">Seedling</tissue>
    </source>
</reference>
<dbReference type="InterPro" id="IPR011707">
    <property type="entry name" value="Cu-oxidase-like_N"/>
</dbReference>
<dbReference type="InterPro" id="IPR008972">
    <property type="entry name" value="Cupredoxin"/>
</dbReference>
<dbReference type="GO" id="GO:0005507">
    <property type="term" value="F:copper ion binding"/>
    <property type="evidence" value="ECO:0007669"/>
    <property type="project" value="InterPro"/>
</dbReference>
<accession>A0A1D6M6W3</accession>
<dbReference type="EMBL" id="CM000782">
    <property type="protein sequence ID" value="AQK86813.1"/>
    <property type="molecule type" value="Genomic_DNA"/>
</dbReference>
<organism evidence="2">
    <name type="scientific">Zea mays</name>
    <name type="common">Maize</name>
    <dbReference type="NCBI Taxonomy" id="4577"/>
    <lineage>
        <taxon>Eukaryota</taxon>
        <taxon>Viridiplantae</taxon>
        <taxon>Streptophyta</taxon>
        <taxon>Embryophyta</taxon>
        <taxon>Tracheophyta</taxon>
        <taxon>Spermatophyta</taxon>
        <taxon>Magnoliopsida</taxon>
        <taxon>Liliopsida</taxon>
        <taxon>Poales</taxon>
        <taxon>Poaceae</taxon>
        <taxon>PACMAD clade</taxon>
        <taxon>Panicoideae</taxon>
        <taxon>Andropogonodae</taxon>
        <taxon>Andropogoneae</taxon>
        <taxon>Tripsacinae</taxon>
        <taxon>Zea</taxon>
    </lineage>
</organism>
<dbReference type="SUPFAM" id="SSF49503">
    <property type="entry name" value="Cupredoxins"/>
    <property type="match status" value="1"/>
</dbReference>
<evidence type="ECO:0000313" key="2">
    <source>
        <dbReference type="EMBL" id="AQK86813.1"/>
    </source>
</evidence>
<evidence type="ECO:0000256" key="1">
    <source>
        <dbReference type="ARBA" id="ARBA00010609"/>
    </source>
</evidence>